<proteinExistence type="predicted"/>
<dbReference type="InterPro" id="IPR012340">
    <property type="entry name" value="NA-bd_OB-fold"/>
</dbReference>
<reference evidence="4" key="1">
    <citation type="submission" date="2025-08" db="UniProtKB">
        <authorList>
            <consortium name="RefSeq"/>
        </authorList>
    </citation>
    <scope>IDENTIFICATION</scope>
</reference>
<dbReference type="PANTHER" id="PTHR35537:SF1">
    <property type="entry name" value="DNA DAMAGE-INDUCED APOPTOSIS SUPPRESSOR PROTEIN"/>
    <property type="match status" value="1"/>
</dbReference>
<feature type="region of interest" description="Disordered" evidence="1">
    <location>
        <begin position="495"/>
        <end position="522"/>
    </location>
</feature>
<keyword evidence="3" id="KW-1185">Reference proteome</keyword>
<accession>A0ABM0QDL3</accession>
<dbReference type="GeneID" id="103586883"/>
<name>A0ABM0QDL3_GALVR</name>
<dbReference type="Proteomes" id="UP000694923">
    <property type="component" value="Unplaced"/>
</dbReference>
<dbReference type="PANTHER" id="PTHR35537">
    <property type="entry name" value="DNA DAMAGE-INDUCIBLE APOPTOSIS SUPPRESSOR PROTEIN DDIAS"/>
    <property type="match status" value="1"/>
</dbReference>
<dbReference type="Pfam" id="PF08646">
    <property type="entry name" value="Rep_fac-A_C"/>
    <property type="match status" value="1"/>
</dbReference>
<protein>
    <submittedName>
        <fullName evidence="4">Nitric oxide-inducible gene protein</fullName>
    </submittedName>
</protein>
<feature type="domain" description="Replication factor A C-terminal" evidence="2">
    <location>
        <begin position="10"/>
        <end position="99"/>
    </location>
</feature>
<gene>
    <name evidence="4" type="primary">DDIAS</name>
</gene>
<dbReference type="InterPro" id="IPR013955">
    <property type="entry name" value="Rep_factor-A_C"/>
</dbReference>
<organism evidence="3 4">
    <name type="scientific">Galeopterus variegatus</name>
    <name type="common">Malayan flying lemur</name>
    <name type="synonym">Cynocephalus variegatus</name>
    <dbReference type="NCBI Taxonomy" id="482537"/>
    <lineage>
        <taxon>Eukaryota</taxon>
        <taxon>Metazoa</taxon>
        <taxon>Chordata</taxon>
        <taxon>Craniata</taxon>
        <taxon>Vertebrata</taxon>
        <taxon>Euteleostomi</taxon>
        <taxon>Mammalia</taxon>
        <taxon>Eutheria</taxon>
        <taxon>Euarchontoglires</taxon>
        <taxon>Dermoptera</taxon>
        <taxon>Cynocephalidae</taxon>
        <taxon>Galeopterus</taxon>
    </lineage>
</organism>
<sequence length="998" mass="111943">MSRRRKFLLASVLALQNSSFIYPSCQKCFSRIILVSKRSNCPKCGSTGNAENATYRYKLSLKVAESNKLFVITVFGSCLDTFFGLSATGLHRYIQDPNKIPETVDSDTTQSLLTKAVETCFVGQSFIFGVTNFENQHGQGSDFSNFLQECPYRKREVSALVACHIVLPNPSASGFTVIDYFRQLLQTSNFRKLHYASQTPNSHLLALDHSDSDLSSICGPDSNSYFFESYGRENFSRFWQLSLELTSFVSQLTDNDGFSASEQSKAIGILHQSRKYISFAEITGSSSCHDPIQSSWSLASYMDKKSSAEKLVEEVALQASQLSATHSSHHEIRVTDSNLFPLKMPELLKSSNTESFHSAMGIKNRYSQCELLCHQHYNVDTPPSFQERSACFLPSSLILEERTGGSQDCDPEIWDDLPLSESLNKFLAVIENEIAITQTDDNIRKHHVDNDIDKFHADQSRLSETSQRITGDLHTPPVALRSSQATVKANSSKNNFLSDYEANPNSSVQKEPQPDNTADTVSICSNGRDVSEYFLPNAYLSTLFPSSKNLETTVTLKSTRTPSHRDKISLRPSTSASDYCLNIKHFNRCGEKSLSEMSEKLTTLSYRKYNDVSDIRTLENKQYYNLKNKQYYRYPKNQGESFTICRKLMYPLETLHSSPNISTNTLKEVPCGLINNNLTQSNSTGHEGSYDASADLFGDIDKEMDITTEIIEKSQYILSLAESHPAESDFSLRSPEKSSQPSQKLSLQSISVSRFPRICSPPPHFQSDSEHDFEDSQDFVPCSQSTPVAGFHQTRIHGMNRAFKKLSAFYSDFDANCKKKKISPEYDKRATPNCPKTIKTPIQRSRSPVIVDIAQPEALNHCPIAECLETDVDELVPPTTKKVFLSDMPGFQVTGLRKCLAAHNSPNEKELPRKKLKHVRQRTDKCVTNELNLNNMLTARVTKQKTPKYNCKSSGWIAKESILGLDSCSDVKCCLPFSENCPASVSEAKTAWSPELFS</sequence>
<evidence type="ECO:0000313" key="3">
    <source>
        <dbReference type="Proteomes" id="UP000694923"/>
    </source>
</evidence>
<evidence type="ECO:0000256" key="1">
    <source>
        <dbReference type="SAM" id="MobiDB-lite"/>
    </source>
</evidence>
<dbReference type="RefSeq" id="XP_008566454.1">
    <property type="nucleotide sequence ID" value="XM_008568232.1"/>
</dbReference>
<evidence type="ECO:0000313" key="4">
    <source>
        <dbReference type="RefSeq" id="XP_008566454.1"/>
    </source>
</evidence>
<evidence type="ECO:0000259" key="2">
    <source>
        <dbReference type="Pfam" id="PF08646"/>
    </source>
</evidence>
<dbReference type="SUPFAM" id="SSF50249">
    <property type="entry name" value="Nucleic acid-binding proteins"/>
    <property type="match status" value="1"/>
</dbReference>
<dbReference type="InterPro" id="IPR043522">
    <property type="entry name" value="DDIAS"/>
</dbReference>
<dbReference type="Gene3D" id="2.40.50.140">
    <property type="entry name" value="Nucleic acid-binding proteins"/>
    <property type="match status" value="1"/>
</dbReference>